<gene>
    <name evidence="5" type="ORF">BKG76_20690</name>
</gene>
<dbReference type="AlphaFoldDB" id="A0A1S1L804"/>
<dbReference type="RefSeq" id="WP_070939581.1">
    <property type="nucleotide sequence ID" value="NZ_MLIK01000024.1"/>
</dbReference>
<keyword evidence="1" id="KW-0472">Membrane</keyword>
<evidence type="ECO:0000259" key="4">
    <source>
        <dbReference type="Pfam" id="PF20990"/>
    </source>
</evidence>
<feature type="signal peptide" evidence="2">
    <location>
        <begin position="1"/>
        <end position="28"/>
    </location>
</feature>
<accession>A0A1S1L804</accession>
<dbReference type="Pfam" id="PF20990">
    <property type="entry name" value="DUF2207_C"/>
    <property type="match status" value="1"/>
</dbReference>
<dbReference type="OrthoDB" id="143710at2"/>
<dbReference type="EMBL" id="MLIK01000024">
    <property type="protein sequence ID" value="OHU18928.1"/>
    <property type="molecule type" value="Genomic_DNA"/>
</dbReference>
<dbReference type="InterPro" id="IPR018702">
    <property type="entry name" value="DUF2207"/>
</dbReference>
<evidence type="ECO:0000313" key="5">
    <source>
        <dbReference type="EMBL" id="OHU18928.1"/>
    </source>
</evidence>
<feature type="chain" id="PRO_5010316702" description="DUF2207 domain-containing protein" evidence="2">
    <location>
        <begin position="29"/>
        <end position="558"/>
    </location>
</feature>
<protein>
    <recommendedName>
        <fullName evidence="7">DUF2207 domain-containing protein</fullName>
    </recommendedName>
</protein>
<evidence type="ECO:0000259" key="3">
    <source>
        <dbReference type="Pfam" id="PF09972"/>
    </source>
</evidence>
<dbReference type="GeneID" id="57169240"/>
<evidence type="ECO:0000256" key="2">
    <source>
        <dbReference type="SAM" id="SignalP"/>
    </source>
</evidence>
<feature type="transmembrane region" description="Helical" evidence="1">
    <location>
        <begin position="422"/>
        <end position="441"/>
    </location>
</feature>
<evidence type="ECO:0008006" key="7">
    <source>
        <dbReference type="Google" id="ProtNLM"/>
    </source>
</evidence>
<feature type="domain" description="DUF2207" evidence="3">
    <location>
        <begin position="37"/>
        <end position="194"/>
    </location>
</feature>
<feature type="transmembrane region" description="Helical" evidence="1">
    <location>
        <begin position="226"/>
        <end position="245"/>
    </location>
</feature>
<keyword evidence="1" id="KW-1133">Transmembrane helix</keyword>
<dbReference type="InterPro" id="IPR048389">
    <property type="entry name" value="YciQ-like_C"/>
</dbReference>
<sequence>MSRGAASRWALCLSVCVGWLLTAAPAGADGPEGTVAVAMDLSDDGTLKVAETITPAKDHVLQRHVPLDMPVEGNRIQHFEVGAVASTGDATAALAGNALTITARGPATVTYTVRGTVADTADHQQVAWPFASGWDSGLHQVTASFVSPSTKPSSPACALGVPGSQIRCTAAQVDHTGVVRVQQDELPPDATTTFTVMVPPGTVPPNATFSTAPGPQGRFALTSPSIAALVAMGVLAVAMTGWVIVARRRDAGATEIVVAMADPLLRDGAGTRFAAPDGVLPGQVGTVIDLHVDAVDLTATVVDLAVRGYLWIAETTGPGAQPDWQISRRAAADGLLTAYETRLLGVLLPDDSPTMFLSSLQIPGSRLDLSGIPETMYADAQLNRWFRRAPEHLGTLTRYGIGVLLAGLVVTAVLALSIGSALIGVAICGVGTVCALAGMLLPVRTARGHLLVAHVAALRRYLGELNLEGLEAADREIVLTRAAPYAIVLGQLGPWLRAMETLDSAADGSPGIDWYDITSGDEEGSADAADITANLPAFLTTLDGVLARSAHLRNLPHH</sequence>
<dbReference type="STRING" id="948102.BKG76_20690"/>
<name>A0A1S1L804_9MYCO</name>
<dbReference type="Proteomes" id="UP000179616">
    <property type="component" value="Unassembled WGS sequence"/>
</dbReference>
<comment type="caution">
    <text evidence="5">The sequence shown here is derived from an EMBL/GenBank/DDBJ whole genome shotgun (WGS) entry which is preliminary data.</text>
</comment>
<keyword evidence="1" id="KW-0812">Transmembrane</keyword>
<evidence type="ECO:0000256" key="1">
    <source>
        <dbReference type="SAM" id="Phobius"/>
    </source>
</evidence>
<feature type="domain" description="Predicted membrane protein YciQ-like C-terminal" evidence="4">
    <location>
        <begin position="274"/>
        <end position="499"/>
    </location>
</feature>
<organism evidence="5 6">
    <name type="scientific">Mycobacteroides franklinii</name>
    <dbReference type="NCBI Taxonomy" id="948102"/>
    <lineage>
        <taxon>Bacteria</taxon>
        <taxon>Bacillati</taxon>
        <taxon>Actinomycetota</taxon>
        <taxon>Actinomycetes</taxon>
        <taxon>Mycobacteriales</taxon>
        <taxon>Mycobacteriaceae</taxon>
        <taxon>Mycobacteroides</taxon>
    </lineage>
</organism>
<keyword evidence="2" id="KW-0732">Signal</keyword>
<evidence type="ECO:0000313" key="6">
    <source>
        <dbReference type="Proteomes" id="UP000179616"/>
    </source>
</evidence>
<reference evidence="5 6" key="1">
    <citation type="submission" date="2016-10" db="EMBL/GenBank/DDBJ databases">
        <title>Evaluation of Human, Veterinary and Environmental Mycobacterium chelonae Isolates by Core Genome Phylogenomic Analysis, Targeted Gene Comparison, and Anti-microbial Susceptibility Patterns: A Tale of Mistaken Identities.</title>
        <authorList>
            <person name="Fogelson S.B."/>
            <person name="Camus A.C."/>
            <person name="Lorenz W."/>
            <person name="Vasireddy R."/>
            <person name="Vasireddy S."/>
            <person name="Smith T."/>
            <person name="Brown-Elliott B.A."/>
            <person name="Wallace R.J.Jr."/>
            <person name="Hasan N.A."/>
            <person name="Reischl U."/>
            <person name="Sanchez S."/>
        </authorList>
    </citation>
    <scope>NUCLEOTIDE SEQUENCE [LARGE SCALE GENOMIC DNA]</scope>
    <source>
        <strain evidence="5 6">1559</strain>
    </source>
</reference>
<feature type="transmembrane region" description="Helical" evidence="1">
    <location>
        <begin position="396"/>
        <end position="416"/>
    </location>
</feature>
<dbReference type="Pfam" id="PF09972">
    <property type="entry name" value="DUF2207"/>
    <property type="match status" value="1"/>
</dbReference>
<proteinExistence type="predicted"/>